<comment type="caution">
    <text evidence="5">The sequence shown here is derived from an EMBL/GenBank/DDBJ whole genome shotgun (WGS) entry which is preliminary data.</text>
</comment>
<dbReference type="InterPro" id="IPR050739">
    <property type="entry name" value="MFP"/>
</dbReference>
<feature type="domain" description="CusB-like beta-barrel" evidence="4">
    <location>
        <begin position="249"/>
        <end position="291"/>
    </location>
</feature>
<evidence type="ECO:0000313" key="6">
    <source>
        <dbReference type="Proteomes" id="UP001496627"/>
    </source>
</evidence>
<dbReference type="PANTHER" id="PTHR30386:SF24">
    <property type="entry name" value="MULTIDRUG RESISTANCE EFFLUX PUMP"/>
    <property type="match status" value="1"/>
</dbReference>
<feature type="domain" description="Multidrug resistance protein MdtA-like barrel-sandwich hybrid" evidence="3">
    <location>
        <begin position="52"/>
        <end position="245"/>
    </location>
</feature>
<dbReference type="SUPFAM" id="SSF111369">
    <property type="entry name" value="HlyD-like secretion proteins"/>
    <property type="match status" value="3"/>
</dbReference>
<organism evidence="5 6">
    <name type="scientific">Neorhizobium phenanthreniclasticum</name>
    <dbReference type="NCBI Taxonomy" id="3157917"/>
    <lineage>
        <taxon>Bacteria</taxon>
        <taxon>Pseudomonadati</taxon>
        <taxon>Pseudomonadota</taxon>
        <taxon>Alphaproteobacteria</taxon>
        <taxon>Hyphomicrobiales</taxon>
        <taxon>Rhizobiaceae</taxon>
        <taxon>Rhizobium/Agrobacterium group</taxon>
        <taxon>Neorhizobium</taxon>
    </lineage>
</organism>
<dbReference type="InterPro" id="IPR058792">
    <property type="entry name" value="Beta-barrel_RND_2"/>
</dbReference>
<evidence type="ECO:0000259" key="4">
    <source>
        <dbReference type="Pfam" id="PF25954"/>
    </source>
</evidence>
<evidence type="ECO:0000313" key="5">
    <source>
        <dbReference type="EMBL" id="MEQ1408257.1"/>
    </source>
</evidence>
<dbReference type="RefSeq" id="WP_348864373.1">
    <property type="nucleotide sequence ID" value="NZ_JBEAAL010000025.1"/>
</dbReference>
<dbReference type="Pfam" id="PF25917">
    <property type="entry name" value="BSH_RND"/>
    <property type="match status" value="1"/>
</dbReference>
<keyword evidence="2" id="KW-0812">Transmembrane</keyword>
<dbReference type="Gene3D" id="1.10.287.470">
    <property type="entry name" value="Helix hairpin bin"/>
    <property type="match status" value="2"/>
</dbReference>
<proteinExistence type="predicted"/>
<keyword evidence="1" id="KW-0175">Coiled coil</keyword>
<dbReference type="PANTHER" id="PTHR30386">
    <property type="entry name" value="MEMBRANE FUSION SUBUNIT OF EMRAB-TOLC MULTIDRUG EFFLUX PUMP"/>
    <property type="match status" value="1"/>
</dbReference>
<keyword evidence="6" id="KW-1185">Reference proteome</keyword>
<name>A0ABV0M8R5_9HYPH</name>
<dbReference type="Gene3D" id="2.40.30.170">
    <property type="match status" value="1"/>
</dbReference>
<dbReference type="Gene3D" id="2.40.50.100">
    <property type="match status" value="1"/>
</dbReference>
<reference evidence="5 6" key="1">
    <citation type="submission" date="2024-05" db="EMBL/GenBank/DDBJ databases">
        <title>Neorhizobium sp. Rsf11, a plant growth promoting and heavy metal resistant PAH-degrader.</title>
        <authorList>
            <person name="Golubev S.N."/>
            <person name="Muratova A.Y."/>
            <person name="Markelova M.I."/>
        </authorList>
    </citation>
    <scope>NUCLEOTIDE SEQUENCE [LARGE SCALE GENOMIC DNA]</scope>
    <source>
        <strain evidence="5 6">Rsf11</strain>
    </source>
</reference>
<gene>
    <name evidence="5" type="ORF">ABK249_25330</name>
</gene>
<dbReference type="Pfam" id="PF25954">
    <property type="entry name" value="Beta-barrel_RND_2"/>
    <property type="match status" value="1"/>
</dbReference>
<feature type="coiled-coil region" evidence="1">
    <location>
        <begin position="89"/>
        <end position="130"/>
    </location>
</feature>
<sequence length="357" mass="38202">MTKLFRSIATYVAMIAGIAGVFLVLYAWNLPPFHGSVEMTNDAYVRGQVTLLSPQLAGYLVDVPVQDYQRVKKGDLIARIDDRIYTQKLEQAKATLAAAEATLANSEQSHKSAEAKIASAKAAVESANAALEVARTTYERTEGLLEKNIASQSEAEKNRAAFNQAQAAVHQAEAAELVAEQDLNTIVVSRRSLEASVESAKAAVELAEIDLANTRITAPQDGTLGEMTGRIGQYVSVGTQIGSVVPDHVWVVANFKETQLAGMRPGQEVVFTVDALGHQKFAGRIERFAPATGSEFSVIKADNATGNFTKVAQRIPVRIAIEPQQPLTDRLVPGMSVIASVDLAQGSTALARAAELD</sequence>
<evidence type="ECO:0000256" key="2">
    <source>
        <dbReference type="SAM" id="Phobius"/>
    </source>
</evidence>
<accession>A0ABV0M8R5</accession>
<protein>
    <submittedName>
        <fullName evidence="5">HlyD family secretion protein</fullName>
    </submittedName>
</protein>
<evidence type="ECO:0000259" key="3">
    <source>
        <dbReference type="Pfam" id="PF25917"/>
    </source>
</evidence>
<keyword evidence="2" id="KW-1133">Transmembrane helix</keyword>
<dbReference type="Proteomes" id="UP001496627">
    <property type="component" value="Unassembled WGS sequence"/>
</dbReference>
<dbReference type="EMBL" id="JBEAAL010000025">
    <property type="protein sequence ID" value="MEQ1408257.1"/>
    <property type="molecule type" value="Genomic_DNA"/>
</dbReference>
<evidence type="ECO:0000256" key="1">
    <source>
        <dbReference type="SAM" id="Coils"/>
    </source>
</evidence>
<dbReference type="InterPro" id="IPR058625">
    <property type="entry name" value="MdtA-like_BSH"/>
</dbReference>
<keyword evidence="2" id="KW-0472">Membrane</keyword>
<feature type="transmembrane region" description="Helical" evidence="2">
    <location>
        <begin position="7"/>
        <end position="28"/>
    </location>
</feature>